<gene>
    <name evidence="2" type="ORF">METZ01_LOCUS357082</name>
</gene>
<protein>
    <recommendedName>
        <fullName evidence="1">AB hydrolase-1 domain-containing protein</fullName>
    </recommendedName>
</protein>
<name>A0A382S521_9ZZZZ</name>
<dbReference type="InterPro" id="IPR045889">
    <property type="entry name" value="MES/HNL"/>
</dbReference>
<dbReference type="SUPFAM" id="SSF53474">
    <property type="entry name" value="alpha/beta-Hydrolases"/>
    <property type="match status" value="1"/>
</dbReference>
<proteinExistence type="predicted"/>
<dbReference type="GO" id="GO:0080032">
    <property type="term" value="F:methyl jasmonate esterase activity"/>
    <property type="evidence" value="ECO:0007669"/>
    <property type="project" value="TreeGrafter"/>
</dbReference>
<evidence type="ECO:0000259" key="1">
    <source>
        <dbReference type="Pfam" id="PF12697"/>
    </source>
</evidence>
<dbReference type="GO" id="GO:0009696">
    <property type="term" value="P:salicylic acid metabolic process"/>
    <property type="evidence" value="ECO:0007669"/>
    <property type="project" value="TreeGrafter"/>
</dbReference>
<dbReference type="Gene3D" id="3.40.50.1820">
    <property type="entry name" value="alpha/beta hydrolase"/>
    <property type="match status" value="1"/>
</dbReference>
<dbReference type="InterPro" id="IPR029058">
    <property type="entry name" value="AB_hydrolase_fold"/>
</dbReference>
<dbReference type="GO" id="GO:0009694">
    <property type="term" value="P:jasmonic acid metabolic process"/>
    <property type="evidence" value="ECO:0007669"/>
    <property type="project" value="TreeGrafter"/>
</dbReference>
<dbReference type="GO" id="GO:0080030">
    <property type="term" value="F:methyl indole-3-acetate esterase activity"/>
    <property type="evidence" value="ECO:0007669"/>
    <property type="project" value="TreeGrafter"/>
</dbReference>
<organism evidence="2">
    <name type="scientific">marine metagenome</name>
    <dbReference type="NCBI Taxonomy" id="408172"/>
    <lineage>
        <taxon>unclassified sequences</taxon>
        <taxon>metagenomes</taxon>
        <taxon>ecological metagenomes</taxon>
    </lineage>
</organism>
<dbReference type="Pfam" id="PF12697">
    <property type="entry name" value="Abhydrolase_6"/>
    <property type="match status" value="1"/>
</dbReference>
<dbReference type="PANTHER" id="PTHR10992">
    <property type="entry name" value="METHYLESTERASE FAMILY MEMBER"/>
    <property type="match status" value="1"/>
</dbReference>
<dbReference type="EMBL" id="UINC01126012">
    <property type="protein sequence ID" value="SVD04228.1"/>
    <property type="molecule type" value="Genomic_DNA"/>
</dbReference>
<sequence length="267" mass="29271">MDVCGSEFEGLWSGFPQPIQEIKVANFVLVHGAAHGAWCWSRVVPLLQAKGHEVIAVDLPGNGSVGDCTPLHQVDLGCYVRHVCSLLDRFESPVVLVGHSLGGLTISQTGELRPDKISTLVYLSALLLQPGEAFRSVMSDDPKRIRQGLERDSWAISDDLAYVTFHADMARHRFYNDCSPDDVDWAVGLLVPQPTGPLMGHLEITKASFGRIPRVYIECLQDQAVLPEIQKAMYTAMPCQQVLSLDTGHSPFLSDPQGLGDHLLSMV</sequence>
<accession>A0A382S521</accession>
<dbReference type="AlphaFoldDB" id="A0A382S521"/>
<dbReference type="PANTHER" id="PTHR10992:SF1032">
    <property type="entry name" value="METHYLESTERASE 17"/>
    <property type="match status" value="1"/>
</dbReference>
<feature type="domain" description="AB hydrolase-1" evidence="1">
    <location>
        <begin position="27"/>
        <end position="258"/>
    </location>
</feature>
<reference evidence="2" key="1">
    <citation type="submission" date="2018-05" db="EMBL/GenBank/DDBJ databases">
        <authorList>
            <person name="Lanie J.A."/>
            <person name="Ng W.-L."/>
            <person name="Kazmierczak K.M."/>
            <person name="Andrzejewski T.M."/>
            <person name="Davidsen T.M."/>
            <person name="Wayne K.J."/>
            <person name="Tettelin H."/>
            <person name="Glass J.I."/>
            <person name="Rusch D."/>
            <person name="Podicherti R."/>
            <person name="Tsui H.-C.T."/>
            <person name="Winkler M.E."/>
        </authorList>
    </citation>
    <scope>NUCLEOTIDE SEQUENCE</scope>
</reference>
<evidence type="ECO:0000313" key="2">
    <source>
        <dbReference type="EMBL" id="SVD04228.1"/>
    </source>
</evidence>
<dbReference type="InterPro" id="IPR000073">
    <property type="entry name" value="AB_hydrolase_1"/>
</dbReference>
<dbReference type="GO" id="GO:0080031">
    <property type="term" value="F:methyl salicylate esterase activity"/>
    <property type="evidence" value="ECO:0007669"/>
    <property type="project" value="TreeGrafter"/>
</dbReference>